<accession>A0A7S8C928</accession>
<dbReference type="EMBL" id="CP049742">
    <property type="protein sequence ID" value="QPC45551.1"/>
    <property type="molecule type" value="Genomic_DNA"/>
</dbReference>
<feature type="transmembrane region" description="Helical" evidence="1">
    <location>
        <begin position="122"/>
        <end position="145"/>
    </location>
</feature>
<dbReference type="KEGG" id="mcui:G8O30_00445"/>
<evidence type="ECO:0000256" key="1">
    <source>
        <dbReference type="SAM" id="Phobius"/>
    </source>
</evidence>
<keyword evidence="3" id="KW-1185">Reference proteome</keyword>
<keyword evidence="1" id="KW-0812">Transmembrane</keyword>
<feature type="transmembrane region" description="Helical" evidence="1">
    <location>
        <begin position="48"/>
        <end position="68"/>
    </location>
</feature>
<organism evidence="2 3">
    <name type="scientific">Mangrovibacillus cuniculi</name>
    <dbReference type="NCBI Taxonomy" id="2593652"/>
    <lineage>
        <taxon>Bacteria</taxon>
        <taxon>Bacillati</taxon>
        <taxon>Bacillota</taxon>
        <taxon>Bacilli</taxon>
        <taxon>Bacillales</taxon>
        <taxon>Bacillaceae</taxon>
        <taxon>Mangrovibacillus</taxon>
    </lineage>
</organism>
<keyword evidence="1" id="KW-0472">Membrane</keyword>
<evidence type="ECO:0000313" key="2">
    <source>
        <dbReference type="EMBL" id="QPC45551.1"/>
    </source>
</evidence>
<evidence type="ECO:0000313" key="3">
    <source>
        <dbReference type="Proteomes" id="UP000593626"/>
    </source>
</evidence>
<dbReference type="RefSeq" id="WP_239673055.1">
    <property type="nucleotide sequence ID" value="NZ_CP049742.1"/>
</dbReference>
<dbReference type="AlphaFoldDB" id="A0A7S8C928"/>
<dbReference type="Proteomes" id="UP000593626">
    <property type="component" value="Chromosome"/>
</dbReference>
<feature type="transmembrane region" description="Helical" evidence="1">
    <location>
        <begin position="97"/>
        <end position="116"/>
    </location>
</feature>
<keyword evidence="1" id="KW-1133">Transmembrane helix</keyword>
<dbReference type="Pfam" id="PF11188">
    <property type="entry name" value="DUF2975"/>
    <property type="match status" value="1"/>
</dbReference>
<dbReference type="InterPro" id="IPR021354">
    <property type="entry name" value="DUF2975"/>
</dbReference>
<proteinExistence type="predicted"/>
<name>A0A7S8C928_9BACI</name>
<sequence>MNRGSTLFLKITLFIIGLPVLILCLTVLPKIGLEALGNIQNQDSIGYLFLAILIIMYLSAIPYFSALFQAFRLLRFIDLGEAFSELSVASLKKIKQYALIISGLYLAALPLLYLVAENDDAPGLILIGFIIMTASLVIAIFAAVLHRLLRQAIEIKSENDLTV</sequence>
<feature type="transmembrane region" description="Helical" evidence="1">
    <location>
        <begin position="7"/>
        <end position="28"/>
    </location>
</feature>
<protein>
    <submittedName>
        <fullName evidence="2">DUF2975 domain-containing protein</fullName>
    </submittedName>
</protein>
<reference evidence="2 3" key="1">
    <citation type="submission" date="2019-07" db="EMBL/GenBank/DDBJ databases">
        <title>Genome sequence of 2 isolates from Red Sea Mangroves.</title>
        <authorList>
            <person name="Sefrji F."/>
            <person name="Michoud G."/>
            <person name="Merlino G."/>
            <person name="Daffonchio D."/>
        </authorList>
    </citation>
    <scope>NUCLEOTIDE SEQUENCE [LARGE SCALE GENOMIC DNA]</scope>
    <source>
        <strain evidence="2 3">R1DC41</strain>
    </source>
</reference>
<gene>
    <name evidence="2" type="ORF">G8O30_00445</name>
</gene>